<protein>
    <submittedName>
        <fullName evidence="1">Uncharacterized protein</fullName>
    </submittedName>
</protein>
<evidence type="ECO:0000313" key="2">
    <source>
        <dbReference type="Proteomes" id="UP001060085"/>
    </source>
</evidence>
<dbReference type="Proteomes" id="UP001060085">
    <property type="component" value="Linkage Group LG06"/>
</dbReference>
<organism evidence="1 2">
    <name type="scientific">Catharanthus roseus</name>
    <name type="common">Madagascar periwinkle</name>
    <name type="synonym">Vinca rosea</name>
    <dbReference type="NCBI Taxonomy" id="4058"/>
    <lineage>
        <taxon>Eukaryota</taxon>
        <taxon>Viridiplantae</taxon>
        <taxon>Streptophyta</taxon>
        <taxon>Embryophyta</taxon>
        <taxon>Tracheophyta</taxon>
        <taxon>Spermatophyta</taxon>
        <taxon>Magnoliopsida</taxon>
        <taxon>eudicotyledons</taxon>
        <taxon>Gunneridae</taxon>
        <taxon>Pentapetalae</taxon>
        <taxon>asterids</taxon>
        <taxon>lamiids</taxon>
        <taxon>Gentianales</taxon>
        <taxon>Apocynaceae</taxon>
        <taxon>Rauvolfioideae</taxon>
        <taxon>Vinceae</taxon>
        <taxon>Catharanthinae</taxon>
        <taxon>Catharanthus</taxon>
    </lineage>
</organism>
<name>A0ACC0AJV6_CATRO</name>
<accession>A0ACC0AJV6</accession>
<comment type="caution">
    <text evidence="1">The sequence shown here is derived from an EMBL/GenBank/DDBJ whole genome shotgun (WGS) entry which is preliminary data.</text>
</comment>
<dbReference type="EMBL" id="CM044706">
    <property type="protein sequence ID" value="KAI5660273.1"/>
    <property type="molecule type" value="Genomic_DNA"/>
</dbReference>
<evidence type="ECO:0000313" key="1">
    <source>
        <dbReference type="EMBL" id="KAI5660273.1"/>
    </source>
</evidence>
<sequence length="146" mass="16871">MEKDEISDVEAGGSNYGSDCDDDYDDDYEYEPDEETDNDYDSSVDFKGERGYGVKALEGILKEEEEEESSDVEAERFRAKVGDYDSNYILSDDEENGKVDHKIWVRYWRQIRKSRGFDIKDFPGVCELTGFVPVDIEKSSRNLTRV</sequence>
<proteinExistence type="predicted"/>
<reference evidence="2" key="1">
    <citation type="journal article" date="2023" name="Nat. Plants">
        <title>Single-cell RNA sequencing provides a high-resolution roadmap for understanding the multicellular compartmentation of specialized metabolism.</title>
        <authorList>
            <person name="Sun S."/>
            <person name="Shen X."/>
            <person name="Li Y."/>
            <person name="Li Y."/>
            <person name="Wang S."/>
            <person name="Li R."/>
            <person name="Zhang H."/>
            <person name="Shen G."/>
            <person name="Guo B."/>
            <person name="Wei J."/>
            <person name="Xu J."/>
            <person name="St-Pierre B."/>
            <person name="Chen S."/>
            <person name="Sun C."/>
        </authorList>
    </citation>
    <scope>NUCLEOTIDE SEQUENCE [LARGE SCALE GENOMIC DNA]</scope>
</reference>
<keyword evidence="2" id="KW-1185">Reference proteome</keyword>
<gene>
    <name evidence="1" type="ORF">M9H77_29066</name>
</gene>